<dbReference type="Pfam" id="PF00440">
    <property type="entry name" value="TetR_N"/>
    <property type="match status" value="1"/>
</dbReference>
<sequence>MTASTHRGRPIDRGKDQAILRAARRLLKHEGPQALTMERVAQAAGVSKVTLYRRYPNRQALLEAVVALDASRVFRALLRPAATSADVRAQLEAFVVDLAGLLCGPDHRRYIQALGELPRAGLDVARIWRQGPARAHSMLVQFLQGAQVAGHLRCEDVEQAAELLLGMAVGLDLVRSLYRVPLARQRLAVRRAHATRVVEVFWHRYALGSEASGAAGAPSNAARAV</sequence>
<dbReference type="InterPro" id="IPR036271">
    <property type="entry name" value="Tet_transcr_reg_TetR-rel_C_sf"/>
</dbReference>
<feature type="DNA-binding region" description="H-T-H motif" evidence="4">
    <location>
        <begin position="36"/>
        <end position="55"/>
    </location>
</feature>
<evidence type="ECO:0000259" key="5">
    <source>
        <dbReference type="PROSITE" id="PS50977"/>
    </source>
</evidence>
<evidence type="ECO:0000256" key="1">
    <source>
        <dbReference type="ARBA" id="ARBA00023015"/>
    </source>
</evidence>
<dbReference type="RefSeq" id="WP_143900676.1">
    <property type="nucleotide sequence ID" value="NZ_VJOL01000006.1"/>
</dbReference>
<dbReference type="PANTHER" id="PTHR30055">
    <property type="entry name" value="HTH-TYPE TRANSCRIPTIONAL REGULATOR RUTR"/>
    <property type="match status" value="1"/>
</dbReference>
<keyword evidence="7" id="KW-1185">Reference proteome</keyword>
<proteinExistence type="predicted"/>
<comment type="caution">
    <text evidence="6">The sequence shown here is derived from an EMBL/GenBank/DDBJ whole genome shotgun (WGS) entry which is preliminary data.</text>
</comment>
<gene>
    <name evidence="6" type="primary">slmA</name>
    <name evidence="6" type="ORF">Tther_00559</name>
</gene>
<dbReference type="Gene3D" id="1.10.357.10">
    <property type="entry name" value="Tetracycline Repressor, domain 2"/>
    <property type="match status" value="1"/>
</dbReference>
<dbReference type="GO" id="GO:0003700">
    <property type="term" value="F:DNA-binding transcription factor activity"/>
    <property type="evidence" value="ECO:0007669"/>
    <property type="project" value="TreeGrafter"/>
</dbReference>
<dbReference type="InterPro" id="IPR001647">
    <property type="entry name" value="HTH_TetR"/>
</dbReference>
<organism evidence="6 7">
    <name type="scientific">Tepidimonas thermarum</name>
    <dbReference type="NCBI Taxonomy" id="335431"/>
    <lineage>
        <taxon>Bacteria</taxon>
        <taxon>Pseudomonadati</taxon>
        <taxon>Pseudomonadota</taxon>
        <taxon>Betaproteobacteria</taxon>
        <taxon>Burkholderiales</taxon>
        <taxon>Tepidimonas</taxon>
    </lineage>
</organism>
<dbReference type="InterPro" id="IPR050109">
    <property type="entry name" value="HTH-type_TetR-like_transc_reg"/>
</dbReference>
<dbReference type="Pfam" id="PF14246">
    <property type="entry name" value="TetR_C_7"/>
    <property type="match status" value="1"/>
</dbReference>
<name>A0A554X689_9BURK</name>
<dbReference type="PRINTS" id="PR00455">
    <property type="entry name" value="HTHTETR"/>
</dbReference>
<dbReference type="EMBL" id="VJOL01000006">
    <property type="protein sequence ID" value="TSE31276.1"/>
    <property type="molecule type" value="Genomic_DNA"/>
</dbReference>
<evidence type="ECO:0000256" key="2">
    <source>
        <dbReference type="ARBA" id="ARBA00023125"/>
    </source>
</evidence>
<dbReference type="Proteomes" id="UP000318542">
    <property type="component" value="Unassembled WGS sequence"/>
</dbReference>
<keyword evidence="2 4" id="KW-0238">DNA-binding</keyword>
<evidence type="ECO:0000313" key="7">
    <source>
        <dbReference type="Proteomes" id="UP000318542"/>
    </source>
</evidence>
<dbReference type="PROSITE" id="PS50977">
    <property type="entry name" value="HTH_TETR_2"/>
    <property type="match status" value="1"/>
</dbReference>
<dbReference type="OrthoDB" id="8595767at2"/>
<evidence type="ECO:0000256" key="4">
    <source>
        <dbReference type="PROSITE-ProRule" id="PRU00335"/>
    </source>
</evidence>
<dbReference type="AlphaFoldDB" id="A0A554X689"/>
<evidence type="ECO:0000313" key="6">
    <source>
        <dbReference type="EMBL" id="TSE31276.1"/>
    </source>
</evidence>
<accession>A0A554X689</accession>
<keyword evidence="3" id="KW-0804">Transcription</keyword>
<dbReference type="SUPFAM" id="SSF46689">
    <property type="entry name" value="Homeodomain-like"/>
    <property type="match status" value="1"/>
</dbReference>
<dbReference type="InterPro" id="IPR009057">
    <property type="entry name" value="Homeodomain-like_sf"/>
</dbReference>
<dbReference type="InterPro" id="IPR039536">
    <property type="entry name" value="TetR_C_Proteobacteria"/>
</dbReference>
<feature type="domain" description="HTH tetR-type" evidence="5">
    <location>
        <begin position="13"/>
        <end position="73"/>
    </location>
</feature>
<protein>
    <submittedName>
        <fullName evidence="6">Nucleoid occlusion factor SlmA</fullName>
    </submittedName>
</protein>
<dbReference type="GO" id="GO:0000976">
    <property type="term" value="F:transcription cis-regulatory region binding"/>
    <property type="evidence" value="ECO:0007669"/>
    <property type="project" value="TreeGrafter"/>
</dbReference>
<dbReference type="PANTHER" id="PTHR30055:SF234">
    <property type="entry name" value="HTH-TYPE TRANSCRIPTIONAL REGULATOR BETI"/>
    <property type="match status" value="1"/>
</dbReference>
<keyword evidence="1" id="KW-0805">Transcription regulation</keyword>
<reference evidence="6 7" key="1">
    <citation type="submission" date="2019-07" db="EMBL/GenBank/DDBJ databases">
        <title>Tepidimonas thermarum AA-1 draft genome.</title>
        <authorList>
            <person name="Da Costa M.S."/>
            <person name="Froufe H.J.C."/>
            <person name="Egas C."/>
            <person name="Albuquerque L."/>
        </authorList>
    </citation>
    <scope>NUCLEOTIDE SEQUENCE [LARGE SCALE GENOMIC DNA]</scope>
    <source>
        <strain evidence="6 7">AA-1</strain>
    </source>
</reference>
<dbReference type="SUPFAM" id="SSF48498">
    <property type="entry name" value="Tetracyclin repressor-like, C-terminal domain"/>
    <property type="match status" value="1"/>
</dbReference>
<dbReference type="Gene3D" id="1.10.10.60">
    <property type="entry name" value="Homeodomain-like"/>
    <property type="match status" value="1"/>
</dbReference>
<evidence type="ECO:0000256" key="3">
    <source>
        <dbReference type="ARBA" id="ARBA00023163"/>
    </source>
</evidence>